<dbReference type="KEGG" id="gey:QMQ05_01850"/>
<dbReference type="SUPFAM" id="SSF56300">
    <property type="entry name" value="Metallo-dependent phosphatases"/>
    <property type="match status" value="1"/>
</dbReference>
<dbReference type="InterPro" id="IPR038607">
    <property type="entry name" value="PhoD-like_sf"/>
</dbReference>
<dbReference type="PANTHER" id="PTHR43606">
    <property type="entry name" value="PHOSPHATASE, PUTATIVE (AFU_ORTHOLOGUE AFUA_6G08710)-RELATED"/>
    <property type="match status" value="1"/>
</dbReference>
<dbReference type="Proteomes" id="UP001486888">
    <property type="component" value="Chromosome"/>
</dbReference>
<proteinExistence type="predicted"/>
<dbReference type="EMBL" id="CP125942">
    <property type="protein sequence ID" value="XAO46317.1"/>
    <property type="molecule type" value="Genomic_DNA"/>
</dbReference>
<evidence type="ECO:0000259" key="1">
    <source>
        <dbReference type="Pfam" id="PF09423"/>
    </source>
</evidence>
<dbReference type="PROSITE" id="PS51318">
    <property type="entry name" value="TAT"/>
    <property type="match status" value="1"/>
</dbReference>
<evidence type="ECO:0000313" key="2">
    <source>
        <dbReference type="EMBL" id="XAO46317.1"/>
    </source>
</evidence>
<dbReference type="Gene3D" id="3.60.21.70">
    <property type="entry name" value="PhoD-like phosphatase"/>
    <property type="match status" value="1"/>
</dbReference>
<accession>A0AAU6WEU0</accession>
<dbReference type="AlphaFoldDB" id="A0AAU6WEU0"/>
<sequence length="536" mass="58656">MTNISRRNLLTGALGAGALGLVGPTGAALASSSPRLVRSRLGLTSGFSMGDVSTNSAVLWARSSGEGRLRAQLRAVDEAGQIIRGRGSFARTLRGAHASESSDFTAKISAANLPAGTRFSVSIGFEDENGTLGQTQQGWFSTAPSNTGRRNHEASRAQSFVWSGDTAGQGWGINEDIGGMRAYAAMHATNPDFFVHSGDTIYADGPILAEVEEADGQIWRNLVTEEVSKVAETLDEFRGRHRYNMMDTNVRALYAEVPVIAQWDDHETHNNWWPGETITDERYTVRDINTLAARGRQAWQEYQPIADPRAMRGGNGFEAARVYRKISRGPALDLFALDMRTFKSENTEGLESKETAIFGEEQLNWLVDGLEKSKATWKVVLNDLPLGIIVPDGKAQESISNADHGAPLGRELELARLLKAIKDRRIKNVVFLTADVHYCAAHHYSPERAAFTDFNEFWEFVAGPVNAGSFGPNEMDGTFGPRVDFALAGTVANQSPRDGKSQFFGHVDLDEHDRFTVSLRNGLGETVYSKTLEPTK</sequence>
<dbReference type="InterPro" id="IPR029052">
    <property type="entry name" value="Metallo-depent_PP-like"/>
</dbReference>
<evidence type="ECO:0000313" key="3">
    <source>
        <dbReference type="Proteomes" id="UP001486888"/>
    </source>
</evidence>
<dbReference type="InterPro" id="IPR018946">
    <property type="entry name" value="PhoD-like_MPP"/>
</dbReference>
<gene>
    <name evidence="2" type="ORF">QMQ05_01850</name>
</gene>
<keyword evidence="3" id="KW-1185">Reference proteome</keyword>
<dbReference type="InterPro" id="IPR006311">
    <property type="entry name" value="TAT_signal"/>
</dbReference>
<feature type="domain" description="PhoD-like phosphatase metallophosphatase" evidence="1">
    <location>
        <begin position="162"/>
        <end position="511"/>
    </location>
</feature>
<dbReference type="Pfam" id="PF09423">
    <property type="entry name" value="PhoD"/>
    <property type="match status" value="1"/>
</dbReference>
<dbReference type="InterPro" id="IPR052900">
    <property type="entry name" value="Phospholipid_Metab_Enz"/>
</dbReference>
<protein>
    <submittedName>
        <fullName evidence="2">Alkaline phosphatase D family protein</fullName>
    </submittedName>
</protein>
<dbReference type="PANTHER" id="PTHR43606:SF1">
    <property type="entry name" value="PHOD-LIKE PHOSPHATASE METALLOPHOSPHATASE DOMAIN-CONTAINING PROTEIN"/>
    <property type="match status" value="1"/>
</dbReference>
<name>A0AAU6WEU0_9MICC</name>
<dbReference type="RefSeq" id="WP_345472525.1">
    <property type="nucleotide sequence ID" value="NZ_CP125942.1"/>
</dbReference>
<dbReference type="CDD" id="cd07389">
    <property type="entry name" value="MPP_PhoD"/>
    <property type="match status" value="1"/>
</dbReference>
<organism evidence="2 3">
    <name type="scientific">Glutamicibacter ectropisis</name>
    <dbReference type="NCBI Taxonomy" id="3046593"/>
    <lineage>
        <taxon>Bacteria</taxon>
        <taxon>Bacillati</taxon>
        <taxon>Actinomycetota</taxon>
        <taxon>Actinomycetes</taxon>
        <taxon>Micrococcales</taxon>
        <taxon>Micrococcaceae</taxon>
        <taxon>Glutamicibacter</taxon>
    </lineage>
</organism>
<reference evidence="2 3" key="1">
    <citation type="submission" date="2023-05" db="EMBL/GenBank/DDBJ databases">
        <title>Glutamicibacter sp. B1, complete genome.</title>
        <authorList>
            <person name="Long Y.H."/>
            <person name="Fang T."/>
            <person name="Li X.Y."/>
        </authorList>
    </citation>
    <scope>NUCLEOTIDE SEQUENCE [LARGE SCALE GENOMIC DNA]</scope>
    <source>
        <strain evidence="2 3">B1</strain>
    </source>
</reference>